<dbReference type="PANTHER" id="PTHR31088">
    <property type="entry name" value="MEMBRANE-ASSOCIATED PROTEIN VIPP1, CHLOROPLASTIC"/>
    <property type="match status" value="1"/>
</dbReference>
<dbReference type="OrthoDB" id="9779630at2"/>
<reference evidence="4 5" key="1">
    <citation type="journal article" date="2013" name="Biodegradation">
        <title>Quantitative proteomic analysis of ibuprofen-degrading Patulibacter sp. strain I11.</title>
        <authorList>
            <person name="Almeida B."/>
            <person name="Kjeldal H."/>
            <person name="Lolas I."/>
            <person name="Knudsen A.D."/>
            <person name="Carvalho G."/>
            <person name="Nielsen K.L."/>
            <person name="Barreto Crespo M.T."/>
            <person name="Stensballe A."/>
            <person name="Nielsen J.L."/>
        </authorList>
    </citation>
    <scope>NUCLEOTIDE SEQUENCE [LARGE SCALE GENOMIC DNA]</scope>
    <source>
        <strain evidence="4 5">I11</strain>
    </source>
</reference>
<comment type="caution">
    <text evidence="4">The sequence shown here is derived from an EMBL/GenBank/DDBJ whole genome shotgun (WGS) entry which is preliminary data.</text>
</comment>
<evidence type="ECO:0000256" key="2">
    <source>
        <dbReference type="SAM" id="Coils"/>
    </source>
</evidence>
<evidence type="ECO:0000313" key="5">
    <source>
        <dbReference type="Proteomes" id="UP000005143"/>
    </source>
</evidence>
<evidence type="ECO:0000256" key="3">
    <source>
        <dbReference type="SAM" id="MobiDB-lite"/>
    </source>
</evidence>
<gene>
    <name evidence="4" type="ORF">PAI11_33190</name>
</gene>
<sequence length="274" mass="29176">MGLGGRMSTVIKAKLSRVLDKAEDPGETLDYSYQKQLENLQNVKKGIADVVTAKKRLQLQTEKQQQQIVKLDTQARQALAAGNEELARTALERKTLIQTELQGLDGQIADLENQQQALIASEQKLRTKVEQFRTKKEVIKAQYNAAEAQVRISEAATGVGESMAEVGMAMQRAVDKTENMKARADAVQELEAAGTFDDITQLGDGKDDIDRQLEQLTSGAQVDSELERMKAELGVGTAPAAELGTGAAGATPATDAAPAAAPEETPGTGQGAGA</sequence>
<feature type="coiled-coil region" evidence="2">
    <location>
        <begin position="54"/>
        <end position="149"/>
    </location>
</feature>
<dbReference type="Proteomes" id="UP000005143">
    <property type="component" value="Unassembled WGS sequence"/>
</dbReference>
<organism evidence="4 5">
    <name type="scientific">Patulibacter medicamentivorans</name>
    <dbReference type="NCBI Taxonomy" id="1097667"/>
    <lineage>
        <taxon>Bacteria</taxon>
        <taxon>Bacillati</taxon>
        <taxon>Actinomycetota</taxon>
        <taxon>Thermoleophilia</taxon>
        <taxon>Solirubrobacterales</taxon>
        <taxon>Patulibacteraceae</taxon>
        <taxon>Patulibacter</taxon>
    </lineage>
</organism>
<evidence type="ECO:0000313" key="4">
    <source>
        <dbReference type="EMBL" id="EHN09858.1"/>
    </source>
</evidence>
<feature type="region of interest" description="Disordered" evidence="3">
    <location>
        <begin position="242"/>
        <end position="274"/>
    </location>
</feature>
<dbReference type="Pfam" id="PF04012">
    <property type="entry name" value="PspA_IM30"/>
    <property type="match status" value="1"/>
</dbReference>
<keyword evidence="5" id="KW-1185">Reference proteome</keyword>
<name>H0E905_9ACTN</name>
<dbReference type="InterPro" id="IPR007157">
    <property type="entry name" value="PspA_VIPP1"/>
</dbReference>
<comment type="similarity">
    <text evidence="1">Belongs to the PspA/Vipp/IM30 family.</text>
</comment>
<keyword evidence="2" id="KW-0175">Coiled coil</keyword>
<feature type="compositionally biased region" description="Low complexity" evidence="3">
    <location>
        <begin position="242"/>
        <end position="267"/>
    </location>
</feature>
<dbReference type="PANTHER" id="PTHR31088:SF6">
    <property type="entry name" value="PHAGE SHOCK PROTEIN A"/>
    <property type="match status" value="1"/>
</dbReference>
<proteinExistence type="inferred from homology"/>
<dbReference type="PATRIC" id="fig|1097667.3.peg.3290"/>
<dbReference type="EMBL" id="AGUD01000249">
    <property type="protein sequence ID" value="EHN09858.1"/>
    <property type="molecule type" value="Genomic_DNA"/>
</dbReference>
<protein>
    <submittedName>
        <fullName evidence="4">Phage shock protein A</fullName>
    </submittedName>
</protein>
<dbReference type="AlphaFoldDB" id="H0E905"/>
<dbReference type="RefSeq" id="WP_007577255.1">
    <property type="nucleotide sequence ID" value="NZ_AGUD01000249.1"/>
</dbReference>
<accession>H0E905</accession>
<evidence type="ECO:0000256" key="1">
    <source>
        <dbReference type="ARBA" id="ARBA00043985"/>
    </source>
</evidence>